<dbReference type="Proteomes" id="UP000033847">
    <property type="component" value="Unassembled WGS sequence"/>
</dbReference>
<proteinExistence type="predicted"/>
<comment type="caution">
    <text evidence="1">The sequence shown here is derived from an EMBL/GenBank/DDBJ whole genome shotgun (WGS) entry which is preliminary data.</text>
</comment>
<evidence type="ECO:0000313" key="2">
    <source>
        <dbReference type="Proteomes" id="UP000033847"/>
    </source>
</evidence>
<protein>
    <submittedName>
        <fullName evidence="1">Uncharacterized protein</fullName>
    </submittedName>
</protein>
<evidence type="ECO:0000313" key="1">
    <source>
        <dbReference type="EMBL" id="KKS37115.1"/>
    </source>
</evidence>
<name>A0A0G0YK97_UNCKA</name>
<gene>
    <name evidence="1" type="ORF">UV00_C0017G0008</name>
</gene>
<dbReference type="EMBL" id="LCCU01000017">
    <property type="protein sequence ID" value="KKS37115.1"/>
    <property type="molecule type" value="Genomic_DNA"/>
</dbReference>
<accession>A0A0G0YK97</accession>
<reference evidence="1 2" key="1">
    <citation type="journal article" date="2015" name="Nature">
        <title>rRNA introns, odd ribosomes, and small enigmatic genomes across a large radiation of phyla.</title>
        <authorList>
            <person name="Brown C.T."/>
            <person name="Hug L.A."/>
            <person name="Thomas B.C."/>
            <person name="Sharon I."/>
            <person name="Castelle C.J."/>
            <person name="Singh A."/>
            <person name="Wilkins M.J."/>
            <person name="Williams K.H."/>
            <person name="Banfield J.F."/>
        </authorList>
    </citation>
    <scope>NUCLEOTIDE SEQUENCE [LARGE SCALE GENOMIC DNA]</scope>
</reference>
<sequence>MENVSPLPGRTVYVSAWNEDTSQFWSANVTNGEQLMNLSGGINTLEGWTSATSGSALTIVTETPFDIVGTVYSESGALVNLRIATDKEQDPIITKGTGSFSWNTEGFWEFQVTADAQGTVEVVAHSEHITALPGRVVIVSAWYSGQTAQSWSASISNGDRPVSLNGGINTVEGWNGATNGSSLDITTTAAFDIVGTVYTEPPGTLKDFGSFKSRQMLKELLRSWSMWKT</sequence>
<organism evidence="1 2">
    <name type="scientific">candidate division WWE3 bacterium GW2011_GWF1_42_14</name>
    <dbReference type="NCBI Taxonomy" id="1619138"/>
    <lineage>
        <taxon>Bacteria</taxon>
        <taxon>Katanobacteria</taxon>
    </lineage>
</organism>
<dbReference type="AlphaFoldDB" id="A0A0G0YK97"/>